<dbReference type="AlphaFoldDB" id="A0A7W9HFQ0"/>
<reference evidence="1 2" key="1">
    <citation type="submission" date="2020-08" db="EMBL/GenBank/DDBJ databases">
        <title>Sequencing the genomes of 1000 actinobacteria strains.</title>
        <authorList>
            <person name="Klenk H.-P."/>
        </authorList>
    </citation>
    <scope>NUCLEOTIDE SEQUENCE [LARGE SCALE GENOMIC DNA]</scope>
    <source>
        <strain evidence="1 2">DSM 45486</strain>
    </source>
</reference>
<dbReference type="Proteomes" id="UP000552097">
    <property type="component" value="Unassembled WGS sequence"/>
</dbReference>
<dbReference type="RefSeq" id="WP_184917053.1">
    <property type="nucleotide sequence ID" value="NZ_JACHMO010000001.1"/>
</dbReference>
<proteinExistence type="predicted"/>
<organism evidence="1 2">
    <name type="scientific">Saccharothrix ecbatanensis</name>
    <dbReference type="NCBI Taxonomy" id="1105145"/>
    <lineage>
        <taxon>Bacteria</taxon>
        <taxon>Bacillati</taxon>
        <taxon>Actinomycetota</taxon>
        <taxon>Actinomycetes</taxon>
        <taxon>Pseudonocardiales</taxon>
        <taxon>Pseudonocardiaceae</taxon>
        <taxon>Saccharothrix</taxon>
    </lineage>
</organism>
<gene>
    <name evidence="1" type="ORF">F4560_001113</name>
</gene>
<dbReference type="EMBL" id="JACHMO010000001">
    <property type="protein sequence ID" value="MBB5801345.1"/>
    <property type="molecule type" value="Genomic_DNA"/>
</dbReference>
<protein>
    <submittedName>
        <fullName evidence="1">Uncharacterized protein</fullName>
    </submittedName>
</protein>
<accession>A0A7W9HFQ0</accession>
<comment type="caution">
    <text evidence="1">The sequence shown here is derived from an EMBL/GenBank/DDBJ whole genome shotgun (WGS) entry which is preliminary data.</text>
</comment>
<keyword evidence="2" id="KW-1185">Reference proteome</keyword>
<name>A0A7W9HFQ0_9PSEU</name>
<sequence length="100" mass="10151">MVEQQLGQFDVLLPAPGQSEQVAPPLVDGAEAVVAQFVSEGGPGGACLDERRGLGQPVLGATDEGGHSGFAQGVGDVPALTVVRADDHNFVQGHTAPPRV</sequence>
<evidence type="ECO:0000313" key="2">
    <source>
        <dbReference type="Proteomes" id="UP000552097"/>
    </source>
</evidence>
<evidence type="ECO:0000313" key="1">
    <source>
        <dbReference type="EMBL" id="MBB5801345.1"/>
    </source>
</evidence>